<dbReference type="GO" id="GO:0005634">
    <property type="term" value="C:nucleus"/>
    <property type="evidence" value="ECO:0007669"/>
    <property type="project" value="TreeGrafter"/>
</dbReference>
<evidence type="ECO:0000256" key="12">
    <source>
        <dbReference type="SAM" id="MobiDB-lite"/>
    </source>
</evidence>
<comment type="pathway">
    <text evidence="3">Protein modification; protein ubiquitination.</text>
</comment>
<comment type="caution">
    <text evidence="14">The sequence shown here is derived from an EMBL/GenBank/DDBJ whole genome shotgun (WGS) entry which is preliminary data.</text>
</comment>
<dbReference type="AlphaFoldDB" id="A0A7J7K4C2"/>
<dbReference type="Proteomes" id="UP000593567">
    <property type="component" value="Unassembled WGS sequence"/>
</dbReference>
<evidence type="ECO:0000256" key="10">
    <source>
        <dbReference type="ARBA" id="ARBA00037624"/>
    </source>
</evidence>
<keyword evidence="6" id="KW-0963">Cytoplasm</keyword>
<dbReference type="Pfam" id="PF04564">
    <property type="entry name" value="U-box"/>
    <property type="match status" value="1"/>
</dbReference>
<evidence type="ECO:0000259" key="13">
    <source>
        <dbReference type="PROSITE" id="PS51698"/>
    </source>
</evidence>
<dbReference type="SUPFAM" id="SSF57850">
    <property type="entry name" value="RING/U-box"/>
    <property type="match status" value="1"/>
</dbReference>
<dbReference type="PANTHER" id="PTHR13931">
    <property type="entry name" value="UBIQUITINATION FACTOR E4"/>
    <property type="match status" value="1"/>
</dbReference>
<proteinExistence type="inferred from homology"/>
<comment type="subcellular location">
    <subcellularLocation>
        <location evidence="2">Cytoplasm</location>
    </subcellularLocation>
</comment>
<dbReference type="OrthoDB" id="20295at2759"/>
<evidence type="ECO:0000256" key="4">
    <source>
        <dbReference type="ARBA" id="ARBA00007434"/>
    </source>
</evidence>
<dbReference type="Gene3D" id="3.30.40.10">
    <property type="entry name" value="Zinc/RING finger domain, C3HC4 (zinc finger)"/>
    <property type="match status" value="1"/>
</dbReference>
<organism evidence="14 15">
    <name type="scientific">Bugula neritina</name>
    <name type="common">Brown bryozoan</name>
    <name type="synonym">Sertularia neritina</name>
    <dbReference type="NCBI Taxonomy" id="10212"/>
    <lineage>
        <taxon>Eukaryota</taxon>
        <taxon>Metazoa</taxon>
        <taxon>Spiralia</taxon>
        <taxon>Lophotrochozoa</taxon>
        <taxon>Bryozoa</taxon>
        <taxon>Gymnolaemata</taxon>
        <taxon>Cheilostomatida</taxon>
        <taxon>Flustrina</taxon>
        <taxon>Buguloidea</taxon>
        <taxon>Bugulidae</taxon>
        <taxon>Bugula</taxon>
    </lineage>
</organism>
<dbReference type="EMBL" id="VXIV02001507">
    <property type="protein sequence ID" value="KAF6032448.1"/>
    <property type="molecule type" value="Genomic_DNA"/>
</dbReference>
<dbReference type="GO" id="GO:0006511">
    <property type="term" value="P:ubiquitin-dependent protein catabolic process"/>
    <property type="evidence" value="ECO:0007669"/>
    <property type="project" value="InterPro"/>
</dbReference>
<dbReference type="SMART" id="SM00504">
    <property type="entry name" value="Ubox"/>
    <property type="match status" value="1"/>
</dbReference>
<dbReference type="InterPro" id="IPR003613">
    <property type="entry name" value="Ubox_domain"/>
</dbReference>
<dbReference type="EC" id="2.3.2.27" evidence="5"/>
<evidence type="ECO:0000256" key="9">
    <source>
        <dbReference type="ARBA" id="ARBA00022990"/>
    </source>
</evidence>
<dbReference type="InterPro" id="IPR019474">
    <property type="entry name" value="Ub_conjug_fac_E4_core"/>
</dbReference>
<dbReference type="GO" id="GO:0005737">
    <property type="term" value="C:cytoplasm"/>
    <property type="evidence" value="ECO:0007669"/>
    <property type="project" value="UniProtKB-SubCell"/>
</dbReference>
<feature type="region of interest" description="Disordered" evidence="12">
    <location>
        <begin position="1"/>
        <end position="28"/>
    </location>
</feature>
<sequence>MYGKKMTDSNPFAALQNATNSHSKDENHVTEKMVREKLELSYCYERVFLVSLDKDLSDVDVHRPNSLVFLEDLHNTLDQQEWLDIENISQAMFERTLMSSKQLRKSVVKATADSAVDHNVIEDQTLVYLCNCYIRASKERNQVNAQNCKDVITENASTCLRQPDLYEGQNIEEQMCTIFFTEFFSADSEHMLNFLEKSFNKVLESEDFLTLCSLLHPILSKLHRACTRGLLGKLCDDSDASNALKIIHFFARNQNLAEVLLGYTNTTSSSARAFEKSLFGTILSSSCAPGHYREGAANDLFINPDKMTQADVDRAEAMAYSNSSMITSCMHNLFNKIFRLSPRTKHLLLNWIGRLIAANSGRVQLASTMAMDGAPPRDECSDGLMLNLCNVLVRMCEPFCKPKSSLLLKLRPQYCRQQFKEANDQEQRHHHCLGLPDETFLISLEENEVEELEMPTEYGFVCDVFFLTQQALYLGVHGTKEKFLNLNRELNRIQSRYQQVQNNPAAPNAEAIKFAFERAMKAYMAIRTAMIDPELLKPILRFHIASATYLSYLATGGDNVSQFSPLTFPLTACNTRLLGCMPEFVINNITDAMFGGHFMDLILVFMGSKSRLKNPHLRAKLAEVLYEMMPNEDNNATGRDIVQEMVKRDLFTSHPNIDNLAEVLFTVFVSIETTGESVQFEQKLNYRQPMYKVIDYIWKIDLHQKAIVRLADVAFKDIENTDAPLFLKFVNLLVNDAIFLLGEALDLMKQLKEKEQENQESAATMSQREMQQREANMSHMAQFARFHNSAAVDTIHTLSLLTSECSKLFCHSVMVDRIASMLNYFLRELTGPQMGAFKVKEFAKYEFKPAVVVAEISDIYLNLAHSESFCEAVSGDGRSYSPKLFPQTVTVLNKIHHPFDKIQQFTELGHTIENAAAKHLEDDDLVASAPEEFLDPLLGTLMKDPVILPSSKNVVDKSTIARHLLSDQIDPFNRNPLALDQVIPDSQLKSRINEWIAEQRKAKLS</sequence>
<dbReference type="PANTHER" id="PTHR13931:SF16">
    <property type="entry name" value="UBIQUITIN CONJUGATION FACTOR E4 A"/>
    <property type="match status" value="1"/>
</dbReference>
<dbReference type="FunFam" id="3.30.40.10:FF:000055">
    <property type="entry name" value="Ubiquitin conjugation factor e4 a"/>
    <property type="match status" value="1"/>
</dbReference>
<evidence type="ECO:0000256" key="6">
    <source>
        <dbReference type="ARBA" id="ARBA00022490"/>
    </source>
</evidence>
<evidence type="ECO:0000313" key="15">
    <source>
        <dbReference type="Proteomes" id="UP000593567"/>
    </source>
</evidence>
<dbReference type="PROSITE" id="PS51698">
    <property type="entry name" value="U_BOX"/>
    <property type="match status" value="1"/>
</dbReference>
<dbReference type="CDD" id="cd16657">
    <property type="entry name" value="RING-Ubox_UBE4A"/>
    <property type="match status" value="1"/>
</dbReference>
<keyword evidence="7" id="KW-0808">Transferase</keyword>
<dbReference type="UniPathway" id="UPA00143"/>
<feature type="domain" description="U-box" evidence="13">
    <location>
        <begin position="928"/>
        <end position="1002"/>
    </location>
</feature>
<keyword evidence="15" id="KW-1185">Reference proteome</keyword>
<gene>
    <name evidence="14" type="ORF">EB796_009262</name>
</gene>
<evidence type="ECO:0000256" key="7">
    <source>
        <dbReference type="ARBA" id="ARBA00022679"/>
    </source>
</evidence>
<protein>
    <recommendedName>
        <fullName evidence="11">Ubiquitin conjugation factor E4 A</fullName>
        <ecNumber evidence="5">2.3.2.27</ecNumber>
    </recommendedName>
</protein>
<dbReference type="GO" id="GO:0036503">
    <property type="term" value="P:ERAD pathway"/>
    <property type="evidence" value="ECO:0007669"/>
    <property type="project" value="InterPro"/>
</dbReference>
<dbReference type="GO" id="GO:0000151">
    <property type="term" value="C:ubiquitin ligase complex"/>
    <property type="evidence" value="ECO:0007669"/>
    <property type="project" value="InterPro"/>
</dbReference>
<evidence type="ECO:0000256" key="3">
    <source>
        <dbReference type="ARBA" id="ARBA00004906"/>
    </source>
</evidence>
<comment type="catalytic activity">
    <reaction evidence="1">
        <text>S-ubiquitinyl-[E2 ubiquitin-conjugating enzyme]-L-cysteine + [acceptor protein]-L-lysine = [E2 ubiquitin-conjugating enzyme]-L-cysteine + N(6)-ubiquitinyl-[acceptor protein]-L-lysine.</text>
        <dbReference type="EC" id="2.3.2.27"/>
    </reaction>
</comment>
<comment type="similarity">
    <text evidence="4">Belongs to the ubiquitin conjugation factor E4 family.</text>
</comment>
<evidence type="ECO:0000256" key="1">
    <source>
        <dbReference type="ARBA" id="ARBA00000900"/>
    </source>
</evidence>
<dbReference type="GO" id="GO:0034450">
    <property type="term" value="F:ubiquitin-ubiquitin ligase activity"/>
    <property type="evidence" value="ECO:0007669"/>
    <property type="project" value="InterPro"/>
</dbReference>
<evidence type="ECO:0000256" key="11">
    <source>
        <dbReference type="ARBA" id="ARBA00040077"/>
    </source>
</evidence>
<evidence type="ECO:0000313" key="14">
    <source>
        <dbReference type="EMBL" id="KAF6032448.1"/>
    </source>
</evidence>
<comment type="function">
    <text evidence="10">Ubiquitin-protein ligase that probably functions as an E3 ligase in conjunction with specific E1 and E2 ligases. May also function as an E4 ligase mediating the assembly of polyubiquitin chains on substrates ubiquitinated by another E3 ubiquitin ligase. Mediates 'Lys-48'-linked polyubiquitination of substrates.</text>
</comment>
<dbReference type="Pfam" id="PF10408">
    <property type="entry name" value="Ufd2P_core"/>
    <property type="match status" value="1"/>
</dbReference>
<dbReference type="InterPro" id="IPR045132">
    <property type="entry name" value="UBE4"/>
</dbReference>
<keyword evidence="9" id="KW-0007">Acetylation</keyword>
<evidence type="ECO:0000256" key="2">
    <source>
        <dbReference type="ARBA" id="ARBA00004496"/>
    </source>
</evidence>
<evidence type="ECO:0000256" key="8">
    <source>
        <dbReference type="ARBA" id="ARBA00022786"/>
    </source>
</evidence>
<reference evidence="14" key="1">
    <citation type="submission" date="2020-06" db="EMBL/GenBank/DDBJ databases">
        <title>Draft genome of Bugula neritina, a colonial animal packing powerful symbionts and potential medicines.</title>
        <authorList>
            <person name="Rayko M."/>
        </authorList>
    </citation>
    <scope>NUCLEOTIDE SEQUENCE [LARGE SCALE GENOMIC DNA]</scope>
    <source>
        <strain evidence="14">Kwan_BN1</strain>
    </source>
</reference>
<name>A0A7J7K4C2_BUGNE</name>
<dbReference type="GO" id="GO:0000209">
    <property type="term" value="P:protein polyubiquitination"/>
    <property type="evidence" value="ECO:0007669"/>
    <property type="project" value="TreeGrafter"/>
</dbReference>
<dbReference type="InterPro" id="IPR013083">
    <property type="entry name" value="Znf_RING/FYVE/PHD"/>
</dbReference>
<evidence type="ECO:0000256" key="5">
    <source>
        <dbReference type="ARBA" id="ARBA00012483"/>
    </source>
</evidence>
<accession>A0A7J7K4C2</accession>
<keyword evidence="8" id="KW-0833">Ubl conjugation pathway</keyword>